<feature type="domain" description="PorZ N-terminal beta-propeller" evidence="1">
    <location>
        <begin position="66"/>
        <end position="232"/>
    </location>
</feature>
<dbReference type="Pfam" id="PF21544">
    <property type="entry name" value="PorZ_N_b_propeller"/>
    <property type="match status" value="1"/>
</dbReference>
<evidence type="ECO:0000313" key="3">
    <source>
        <dbReference type="Proteomes" id="UP001236507"/>
    </source>
</evidence>
<evidence type="ECO:0000313" key="2">
    <source>
        <dbReference type="EMBL" id="MDI9859143.1"/>
    </source>
</evidence>
<dbReference type="SUPFAM" id="SSF63829">
    <property type="entry name" value="Calcium-dependent phosphotriesterase"/>
    <property type="match status" value="1"/>
</dbReference>
<keyword evidence="3" id="KW-1185">Reference proteome</keyword>
<accession>A0ABT6Y6E4</accession>
<dbReference type="SUPFAM" id="SSF69322">
    <property type="entry name" value="Tricorn protease domain 2"/>
    <property type="match status" value="1"/>
</dbReference>
<name>A0ABT6Y6E4_9BACT</name>
<gene>
    <name evidence="2" type="ORF">QM524_07985</name>
</gene>
<dbReference type="InterPro" id="IPR026444">
    <property type="entry name" value="Secre_tail"/>
</dbReference>
<organism evidence="2 3">
    <name type="scientific">Flectobacillus roseus</name>
    <dbReference type="NCBI Taxonomy" id="502259"/>
    <lineage>
        <taxon>Bacteria</taxon>
        <taxon>Pseudomonadati</taxon>
        <taxon>Bacteroidota</taxon>
        <taxon>Cytophagia</taxon>
        <taxon>Cytophagales</taxon>
        <taxon>Flectobacillaceae</taxon>
        <taxon>Flectobacillus</taxon>
    </lineage>
</organism>
<protein>
    <submittedName>
        <fullName evidence="2">T9SS type A sorting domain-containing protein</fullName>
    </submittedName>
</protein>
<dbReference type="Gene3D" id="2.130.10.10">
    <property type="entry name" value="YVTN repeat-like/Quinoprotein amine dehydrogenase"/>
    <property type="match status" value="2"/>
</dbReference>
<evidence type="ECO:0000259" key="1">
    <source>
        <dbReference type="Pfam" id="PF21544"/>
    </source>
</evidence>
<dbReference type="Proteomes" id="UP001236507">
    <property type="component" value="Unassembled WGS sequence"/>
</dbReference>
<reference evidence="2 3" key="1">
    <citation type="submission" date="2023-05" db="EMBL/GenBank/DDBJ databases">
        <title>Novel species of genus Flectobacillus isolated from stream in China.</title>
        <authorList>
            <person name="Lu H."/>
        </authorList>
    </citation>
    <scope>NUCLEOTIDE SEQUENCE [LARGE SCALE GENOMIC DNA]</scope>
    <source>
        <strain evidence="2 3">KCTC 42575</strain>
    </source>
</reference>
<dbReference type="NCBIfam" id="TIGR04183">
    <property type="entry name" value="Por_Secre_tail"/>
    <property type="match status" value="1"/>
</dbReference>
<dbReference type="Pfam" id="PF07494">
    <property type="entry name" value="Reg_prop"/>
    <property type="match status" value="1"/>
</dbReference>
<dbReference type="EMBL" id="JASHIF010000007">
    <property type="protein sequence ID" value="MDI9859143.1"/>
    <property type="molecule type" value="Genomic_DNA"/>
</dbReference>
<comment type="caution">
    <text evidence="2">The sequence shown here is derived from an EMBL/GenBank/DDBJ whole genome shotgun (WGS) entry which is preliminary data.</text>
</comment>
<dbReference type="InterPro" id="IPR011110">
    <property type="entry name" value="Reg_prop"/>
</dbReference>
<dbReference type="InterPro" id="IPR048954">
    <property type="entry name" value="PorZ_N"/>
</dbReference>
<dbReference type="RefSeq" id="WP_166579038.1">
    <property type="nucleotide sequence ID" value="NZ_JASHIF010000007.1"/>
</dbReference>
<proteinExistence type="predicted"/>
<sequence length="630" mass="69304">MFSYIKKTNEVGMTASQALFQLLMLLCVVQMTVTNAMAQLSTPVGTWRTHFNYKKAKALAQAGNLIYCATEQGLFYYDKSANEANILTKLDGLSNNQIAQIKIHTSLKLLIIGYTSGALDLVQLDSQFEPTSQITTLKFIEENTTILNSKKVSDISFYQNTAFMSYDFGLVVLDLDKKEVKETYLYLGENGNALGVSQSVVVGNILYISTPIGIRQATLSNEVNLQYFGNWTTLKSPSGTALKGALCVTGTQLWIGSTEGDLWRYTNGQLLSTLKFATGIDKLIALDIQHLLIKNASVLRVYQTSDESVSRLTEPLALQLQDGFWDSQQKFWIADYANGLVSNISGTYKSYSPTSQDTLFQYRKDSIILDSDKNRWTRLGAYQGIMVETPAQKRTYLYTGKGQGNLPSASVASMTLDKYGQIWVGTTAGVAVFDDPASVVSGRNLDAYTPIFEKRRLLANETVTTIAIDGGNRKWMGTNNGVFLFSEDGTELVNNFTVKNSPLPSNQISYIGIEPSTGEVYIRTSQGMVSYQGTAMEAGDNISGKALIYPNPVRPEYEGLITIDGLYENVVVKITDVAGRLIYETKSNGSRAVWNGQYPTGGKVPTGIYYVMTSTDEGNQALMGKIAVVR</sequence>
<dbReference type="InterPro" id="IPR015943">
    <property type="entry name" value="WD40/YVTN_repeat-like_dom_sf"/>
</dbReference>